<dbReference type="EMBL" id="CAJJDN010000047">
    <property type="protein sequence ID" value="CAD8084595.1"/>
    <property type="molecule type" value="Genomic_DNA"/>
</dbReference>
<evidence type="ECO:0000313" key="1">
    <source>
        <dbReference type="EMBL" id="CAD8084595.1"/>
    </source>
</evidence>
<evidence type="ECO:0000313" key="2">
    <source>
        <dbReference type="Proteomes" id="UP000692954"/>
    </source>
</evidence>
<dbReference type="AlphaFoldDB" id="A0A8S1N6A1"/>
<organism evidence="1 2">
    <name type="scientific">Paramecium sonneborni</name>
    <dbReference type="NCBI Taxonomy" id="65129"/>
    <lineage>
        <taxon>Eukaryota</taxon>
        <taxon>Sar</taxon>
        <taxon>Alveolata</taxon>
        <taxon>Ciliophora</taxon>
        <taxon>Intramacronucleata</taxon>
        <taxon>Oligohymenophorea</taxon>
        <taxon>Peniculida</taxon>
        <taxon>Parameciidae</taxon>
        <taxon>Paramecium</taxon>
    </lineage>
</organism>
<gene>
    <name evidence="1" type="ORF">PSON_ATCC_30995.1.T0470065</name>
</gene>
<comment type="caution">
    <text evidence="1">The sequence shown here is derived from an EMBL/GenBank/DDBJ whole genome shotgun (WGS) entry which is preliminary data.</text>
</comment>
<accession>A0A8S1N6A1</accession>
<keyword evidence="2" id="KW-1185">Reference proteome</keyword>
<reference evidence="1" key="1">
    <citation type="submission" date="2021-01" db="EMBL/GenBank/DDBJ databases">
        <authorList>
            <consortium name="Genoscope - CEA"/>
            <person name="William W."/>
        </authorList>
    </citation>
    <scope>NUCLEOTIDE SEQUENCE</scope>
</reference>
<name>A0A8S1N6A1_9CILI</name>
<dbReference type="Proteomes" id="UP000692954">
    <property type="component" value="Unassembled WGS sequence"/>
</dbReference>
<proteinExistence type="predicted"/>
<sequence>MRYSYSLFKKEILEFSLKINLSNKEGQEEMIDQMQRNKLMVDNYLQSLILIIKKFLHQLIIKQVGSMKIYFKEVKFFK</sequence>
<protein>
    <submittedName>
        <fullName evidence="1">Uncharacterized protein</fullName>
    </submittedName>
</protein>